<dbReference type="Proteomes" id="UP000694867">
    <property type="component" value="Unplaced"/>
</dbReference>
<evidence type="ECO:0000313" key="11">
    <source>
        <dbReference type="Proteomes" id="UP000694867"/>
    </source>
</evidence>
<comment type="function">
    <text evidence="8">Component of the eukaryotic translation initiation factor 3 (eIF-3) complex, which is involved in protein synthesis and, together with other initiation factors, stimulates binding of mRNA and methionyl-tRNAi to the 40S ribosome.</text>
</comment>
<comment type="subunit">
    <text evidence="7 8">Component of the eukaryotic translation initiation factor 3 (eIF-3) complex.</text>
</comment>
<comment type="subcellular location">
    <subcellularLocation>
        <location evidence="1 7 8">Cytoplasm</location>
    </subcellularLocation>
</comment>
<gene>
    <name evidence="12" type="primary">LOC100907815</name>
</gene>
<name>A0AAJ6QVR7_9ACAR</name>
<keyword evidence="2 7" id="KW-0963">Cytoplasm</keyword>
<dbReference type="RefSeq" id="XP_003745509.1">
    <property type="nucleotide sequence ID" value="XM_003745461.2"/>
</dbReference>
<dbReference type="Gene3D" id="2.130.10.10">
    <property type="entry name" value="YVTN repeat-like/Quinoprotein amine dehydrogenase"/>
    <property type="match status" value="2"/>
</dbReference>
<evidence type="ECO:0000256" key="3">
    <source>
        <dbReference type="ARBA" id="ARBA00022540"/>
    </source>
</evidence>
<keyword evidence="11" id="KW-1185">Reference proteome</keyword>
<keyword evidence="4" id="KW-0853">WD repeat</keyword>
<keyword evidence="5 7" id="KW-0694">RNA-binding</keyword>
<evidence type="ECO:0000256" key="8">
    <source>
        <dbReference type="PIRNR" id="PIRNR036424"/>
    </source>
</evidence>
<keyword evidence="6 7" id="KW-0648">Protein biosynthesis</keyword>
<evidence type="ECO:0000256" key="1">
    <source>
        <dbReference type="ARBA" id="ARBA00004496"/>
    </source>
</evidence>
<protein>
    <recommendedName>
        <fullName evidence="7 8">Eukaryotic translation initiation factor 3 subunit B</fullName>
        <shortName evidence="7 8">eIF3b</shortName>
    </recommendedName>
    <alternativeName>
        <fullName evidence="7">Eukaryotic translation initiation factor 3 subunit 9</fullName>
    </alternativeName>
</protein>
<dbReference type="SUPFAM" id="SSF82171">
    <property type="entry name" value="DPP6 N-terminal domain-like"/>
    <property type="match status" value="1"/>
</dbReference>
<dbReference type="SUPFAM" id="SSF54928">
    <property type="entry name" value="RNA-binding domain, RBD"/>
    <property type="match status" value="1"/>
</dbReference>
<accession>A0AAJ6QVR7</accession>
<dbReference type="HAMAP" id="MF_03001">
    <property type="entry name" value="eIF3b"/>
    <property type="match status" value="1"/>
</dbReference>
<dbReference type="Gene3D" id="3.30.70.330">
    <property type="match status" value="1"/>
</dbReference>
<evidence type="ECO:0000256" key="7">
    <source>
        <dbReference type="HAMAP-Rule" id="MF_03001"/>
    </source>
</evidence>
<dbReference type="GO" id="GO:0005852">
    <property type="term" value="C:eukaryotic translation initiation factor 3 complex"/>
    <property type="evidence" value="ECO:0007669"/>
    <property type="project" value="UniProtKB-UniRule"/>
</dbReference>
<organism evidence="11 12">
    <name type="scientific">Galendromus occidentalis</name>
    <name type="common">western predatory mite</name>
    <dbReference type="NCBI Taxonomy" id="34638"/>
    <lineage>
        <taxon>Eukaryota</taxon>
        <taxon>Metazoa</taxon>
        <taxon>Ecdysozoa</taxon>
        <taxon>Arthropoda</taxon>
        <taxon>Chelicerata</taxon>
        <taxon>Arachnida</taxon>
        <taxon>Acari</taxon>
        <taxon>Parasitiformes</taxon>
        <taxon>Mesostigmata</taxon>
        <taxon>Gamasina</taxon>
        <taxon>Phytoseioidea</taxon>
        <taxon>Phytoseiidae</taxon>
        <taxon>Typhlodrominae</taxon>
        <taxon>Galendromus</taxon>
    </lineage>
</organism>
<dbReference type="GeneID" id="100907815"/>
<dbReference type="InterPro" id="IPR035979">
    <property type="entry name" value="RBD_domain_sf"/>
</dbReference>
<dbReference type="PANTHER" id="PTHR14068">
    <property type="entry name" value="EUKARYOTIC TRANSLATION INITIATION FACTOR 3 EIF3 -RELATED"/>
    <property type="match status" value="1"/>
</dbReference>
<feature type="compositionally biased region" description="Acidic residues" evidence="9">
    <location>
        <begin position="12"/>
        <end position="31"/>
    </location>
</feature>
<dbReference type="InterPro" id="IPR012677">
    <property type="entry name" value="Nucleotide-bd_a/b_plait_sf"/>
</dbReference>
<evidence type="ECO:0000259" key="10">
    <source>
        <dbReference type="PROSITE" id="PS50102"/>
    </source>
</evidence>
<dbReference type="GO" id="GO:0003723">
    <property type="term" value="F:RNA binding"/>
    <property type="evidence" value="ECO:0007669"/>
    <property type="project" value="UniProtKB-UniRule"/>
</dbReference>
<feature type="region of interest" description="Disordered" evidence="9">
    <location>
        <begin position="1"/>
        <end position="31"/>
    </location>
</feature>
<dbReference type="AlphaFoldDB" id="A0AAJ6QVR7"/>
<keyword evidence="3 7" id="KW-0396">Initiation factor</keyword>
<dbReference type="PANTHER" id="PTHR14068:SF0">
    <property type="entry name" value="EUKARYOTIC TRANSLATION INITIATION FACTOR 3 SUBUNIT B"/>
    <property type="match status" value="1"/>
</dbReference>
<dbReference type="InterPro" id="IPR000504">
    <property type="entry name" value="RRM_dom"/>
</dbReference>
<dbReference type="GO" id="GO:0001732">
    <property type="term" value="P:formation of cytoplasmic translation initiation complex"/>
    <property type="evidence" value="ECO:0007669"/>
    <property type="project" value="UniProtKB-UniRule"/>
</dbReference>
<evidence type="ECO:0000256" key="6">
    <source>
        <dbReference type="ARBA" id="ARBA00022917"/>
    </source>
</evidence>
<dbReference type="InterPro" id="IPR013979">
    <property type="entry name" value="TIF_beta_prop-like"/>
</dbReference>
<evidence type="ECO:0000313" key="12">
    <source>
        <dbReference type="RefSeq" id="XP_003745509.1"/>
    </source>
</evidence>
<dbReference type="InterPro" id="IPR011400">
    <property type="entry name" value="EIF3B"/>
</dbReference>
<comment type="function">
    <text evidence="7">RNA-binding component of the eukaryotic translation initiation factor 3 (eIF-3) complex, which is involved in protein synthesis of a specialized repertoire of mRNAs and, together with other initiation factors, stimulates binding of mRNA and methionyl-tRNAi to the 40S ribosome. The eIF-3 complex specifically targets and initiates translation of a subset of mRNAs involved in cell proliferation.</text>
</comment>
<dbReference type="InterPro" id="IPR015943">
    <property type="entry name" value="WD40/YVTN_repeat-like_dom_sf"/>
</dbReference>
<proteinExistence type="inferred from homology"/>
<dbReference type="PIRSF" id="PIRSF036424">
    <property type="entry name" value="eIF3b"/>
    <property type="match status" value="1"/>
</dbReference>
<dbReference type="KEGG" id="goe:100907815"/>
<comment type="similarity">
    <text evidence="7 8">Belongs to the eIF-3 subunit B family.</text>
</comment>
<dbReference type="InterPro" id="IPR034363">
    <property type="entry name" value="eIF3B_RRM"/>
</dbReference>
<dbReference type="Pfam" id="PF08662">
    <property type="entry name" value="eIF2A"/>
    <property type="match status" value="1"/>
</dbReference>
<dbReference type="Pfam" id="PF00076">
    <property type="entry name" value="RRM_1"/>
    <property type="match status" value="1"/>
</dbReference>
<dbReference type="CDD" id="cd12278">
    <property type="entry name" value="RRM_eIF3B"/>
    <property type="match status" value="1"/>
</dbReference>
<sequence length="708" mass="82111">MVTTDSKTEPLPDSEMEMESDEEPDFSDPEDFVDQINDEELLADLYQKRPAEAEGLESVIICDNIPVIDTTEGTRFEKLKTVLQKLFRPFGDINSWEFPIGADGKNKGFMFIEYRDASCAMEAVRALNGHKLDKNHTFIVCPFTDFQKYESMSEDWHPPQPQPYKSHGNLSYFLLEPDCRDQFVVTFENGRKVTMYLHGFQEDSVLLERENFSDLAVMWSPRGTFLATFHEQGIQLWGGEKWDKVGKFKHYKVRFIDFSPCEQYLVTFNEGAVSKSTAPDLSEDERKPCVIVWDILTGQRRRTFQPSEEIMWPMFKWSHDDRYFARQGEDQIQIYETPSCGLLDMKSIKVTGVKSFSWCPTMNIMAYWVSENRDVPARVTLIEIPSRKELRSKNLYNVADCKMCWHKNGDYIAVKVDRYQKLKKEGNQTKYSGMSFNFEVFMIREKNIPVDSVELKDSCVTQLAWEPNGSKFAVVHGEGQHASVSFYQVKQASVVLMKRMEKKSCNRLLWSPNGQIILLAGLKNLNGTLEFLDTGNDFTSMVATEHFRCTDIEWDPTGRYVVTAVSAWAGDRSDNAYWIWSFQGKLLRKAAPTGYCAFLWRPRPRSLLTEEHLKEIKKNFKKYSQQFSLKDRASMSKVSKDIMEKRQRLMELHRAWLQQKHEKLEAQRSLRIELRGGIDTDTLDANPDELEEETLFILVKEESVPLPA</sequence>
<dbReference type="GO" id="GO:0016282">
    <property type="term" value="C:eukaryotic 43S preinitiation complex"/>
    <property type="evidence" value="ECO:0007669"/>
    <property type="project" value="UniProtKB-UniRule"/>
</dbReference>
<dbReference type="GO" id="GO:0003743">
    <property type="term" value="F:translation initiation factor activity"/>
    <property type="evidence" value="ECO:0007669"/>
    <property type="project" value="UniProtKB-UniRule"/>
</dbReference>
<evidence type="ECO:0000256" key="9">
    <source>
        <dbReference type="SAM" id="MobiDB-lite"/>
    </source>
</evidence>
<feature type="domain" description="RRM" evidence="10">
    <location>
        <begin position="58"/>
        <end position="140"/>
    </location>
</feature>
<evidence type="ECO:0000256" key="5">
    <source>
        <dbReference type="ARBA" id="ARBA00022884"/>
    </source>
</evidence>
<dbReference type="GO" id="GO:0031369">
    <property type="term" value="F:translation initiation factor binding"/>
    <property type="evidence" value="ECO:0007669"/>
    <property type="project" value="InterPro"/>
</dbReference>
<feature type="compositionally biased region" description="Basic and acidic residues" evidence="9">
    <location>
        <begin position="1"/>
        <end position="10"/>
    </location>
</feature>
<dbReference type="GO" id="GO:0033290">
    <property type="term" value="C:eukaryotic 48S preinitiation complex"/>
    <property type="evidence" value="ECO:0007669"/>
    <property type="project" value="UniProtKB-UniRule"/>
</dbReference>
<evidence type="ECO:0000256" key="4">
    <source>
        <dbReference type="ARBA" id="ARBA00022574"/>
    </source>
</evidence>
<dbReference type="CTD" id="8662"/>
<reference evidence="12" key="1">
    <citation type="submission" date="2025-08" db="UniProtKB">
        <authorList>
            <consortium name="RefSeq"/>
        </authorList>
    </citation>
    <scope>IDENTIFICATION</scope>
</reference>
<dbReference type="SMART" id="SM00360">
    <property type="entry name" value="RRM"/>
    <property type="match status" value="1"/>
</dbReference>
<evidence type="ECO:0000256" key="2">
    <source>
        <dbReference type="ARBA" id="ARBA00022490"/>
    </source>
</evidence>
<dbReference type="PROSITE" id="PS50102">
    <property type="entry name" value="RRM"/>
    <property type="match status" value="1"/>
</dbReference>